<keyword evidence="5" id="KW-0226">DNA condensation</keyword>
<dbReference type="AlphaFoldDB" id="A0A0N8VKG6"/>
<dbReference type="InterPro" id="IPR036882">
    <property type="entry name" value="Alba-like_dom_sf"/>
</dbReference>
<dbReference type="InParanoid" id="A0A0N8VKG6"/>
<dbReference type="Gene3D" id="3.30.110.20">
    <property type="entry name" value="Alba-like domain"/>
    <property type="match status" value="1"/>
</dbReference>
<gene>
    <name evidence="5" type="primary">albA</name>
    <name evidence="7" type="ORF">AOG55_02350</name>
</gene>
<dbReference type="GO" id="GO:0030261">
    <property type="term" value="P:chromosome condensation"/>
    <property type="evidence" value="ECO:0007669"/>
    <property type="project" value="UniProtKB-KW"/>
</dbReference>
<sequence>MAEENTIFVGKKPTMNYVLAIVTQFNNNDVKRIVIKARGKSISKAVDIAEITRHKFVQDIKYERITLDTETLEGERGPSNVSSIEIVLSR</sequence>
<dbReference type="NCBIfam" id="NF003088">
    <property type="entry name" value="PRK04015.1"/>
    <property type="match status" value="1"/>
</dbReference>
<dbReference type="HAMAP" id="MF_01122">
    <property type="entry name" value="AlbA"/>
    <property type="match status" value="1"/>
</dbReference>
<keyword evidence="4 5" id="KW-0238">DNA-binding</keyword>
<evidence type="ECO:0000256" key="3">
    <source>
        <dbReference type="ARBA" id="ARBA00022490"/>
    </source>
</evidence>
<comment type="caution">
    <text evidence="7">The sequence shown here is derived from an EMBL/GenBank/DDBJ whole genome shotgun (WGS) entry which is preliminary data.</text>
</comment>
<dbReference type="PIRSF" id="PIRSF028732">
    <property type="entry name" value="Alba"/>
    <property type="match status" value="1"/>
</dbReference>
<dbReference type="Pfam" id="PF01918">
    <property type="entry name" value="Alba"/>
    <property type="match status" value="1"/>
</dbReference>
<evidence type="ECO:0000259" key="6">
    <source>
        <dbReference type="Pfam" id="PF01918"/>
    </source>
</evidence>
<dbReference type="Proteomes" id="UP000050301">
    <property type="component" value="Unassembled WGS sequence"/>
</dbReference>
<keyword evidence="8" id="KW-1185">Reference proteome</keyword>
<dbReference type="EMBL" id="LKBH01000299">
    <property type="protein sequence ID" value="KQB33668.1"/>
    <property type="molecule type" value="Genomic_DNA"/>
</dbReference>
<dbReference type="GO" id="GO:0005737">
    <property type="term" value="C:cytoplasm"/>
    <property type="evidence" value="ECO:0007669"/>
    <property type="project" value="UniProtKB-SubCell"/>
</dbReference>
<dbReference type="SUPFAM" id="SSF82704">
    <property type="entry name" value="AlbA-like"/>
    <property type="match status" value="1"/>
</dbReference>
<dbReference type="GO" id="GO:0005694">
    <property type="term" value="C:chromosome"/>
    <property type="evidence" value="ECO:0007669"/>
    <property type="project" value="UniProtKB-SubCell"/>
</dbReference>
<dbReference type="InterPro" id="IPR013795">
    <property type="entry name" value="DNA/RNA-bd_Alba"/>
</dbReference>
<dbReference type="GO" id="GO:0003723">
    <property type="term" value="F:RNA binding"/>
    <property type="evidence" value="ECO:0007669"/>
    <property type="project" value="InterPro"/>
</dbReference>
<comment type="function">
    <text evidence="5">Binds double-stranded DNA tightly but without sequence specificity. Involved in DNA compaction.</text>
</comment>
<evidence type="ECO:0000256" key="4">
    <source>
        <dbReference type="ARBA" id="ARBA00023125"/>
    </source>
</evidence>
<comment type="PTM">
    <text evidence="5">Acetylated. Acetylation at Lys-11 decreases DNA-binding affinity.</text>
</comment>
<proteinExistence type="inferred from homology"/>
<dbReference type="InterPro" id="IPR002775">
    <property type="entry name" value="DNA/RNA-bd_Alba-like"/>
</dbReference>
<keyword evidence="2 5" id="KW-0158">Chromosome</keyword>
<evidence type="ECO:0000256" key="2">
    <source>
        <dbReference type="ARBA" id="ARBA00022454"/>
    </source>
</evidence>
<feature type="modified residue" description="N6-acetyllysine" evidence="5">
    <location>
        <position position="11"/>
    </location>
</feature>
<keyword evidence="3 5" id="KW-0963">Cytoplasm</keyword>
<keyword evidence="5" id="KW-0007">Acetylation</keyword>
<evidence type="ECO:0000256" key="5">
    <source>
        <dbReference type="HAMAP-Rule" id="MF_01122"/>
    </source>
</evidence>
<comment type="subcellular location">
    <subcellularLocation>
        <location evidence="5">Cytoplasm</location>
    </subcellularLocation>
    <subcellularLocation>
        <location evidence="5">Chromosome</location>
    </subcellularLocation>
</comment>
<dbReference type="GeneID" id="84221731"/>
<reference evidence="7 8" key="1">
    <citation type="submission" date="2015-09" db="EMBL/GenBank/DDBJ databases">
        <title>Heavy metals and arsenic resistance mechanisms in polyextremophilic archaea of the family Ferroplasmaceae.</title>
        <authorList>
            <person name="Bulaev A.G."/>
            <person name="Kanygina A.V."/>
        </authorList>
    </citation>
    <scope>NUCLEOTIDE SEQUENCE [LARGE SCALE GENOMIC DNA]</scope>
    <source>
        <strain evidence="7 8">BH2</strain>
    </source>
</reference>
<comment type="similarity">
    <text evidence="1 5">Belongs to the histone-like Alba family.</text>
</comment>
<dbReference type="NCBIfam" id="TIGR00285">
    <property type="entry name" value="DNA-binding protein Alba"/>
    <property type="match status" value="1"/>
</dbReference>
<name>A0A0N8VKG6_9ARCH</name>
<evidence type="ECO:0000313" key="7">
    <source>
        <dbReference type="EMBL" id="KQB33668.1"/>
    </source>
</evidence>
<evidence type="ECO:0000256" key="1">
    <source>
        <dbReference type="ARBA" id="ARBA00008018"/>
    </source>
</evidence>
<dbReference type="RefSeq" id="WP_048100840.1">
    <property type="nucleotide sequence ID" value="NZ_LKBH01000299.1"/>
</dbReference>
<organism evidence="7 8">
    <name type="scientific">Acidiplasma cupricumulans</name>
    <dbReference type="NCBI Taxonomy" id="312540"/>
    <lineage>
        <taxon>Archaea</taxon>
        <taxon>Methanobacteriati</taxon>
        <taxon>Thermoplasmatota</taxon>
        <taxon>Thermoplasmata</taxon>
        <taxon>Thermoplasmatales</taxon>
        <taxon>Ferroplasmaceae</taxon>
        <taxon>Acidiplasma</taxon>
    </lineage>
</organism>
<evidence type="ECO:0000313" key="8">
    <source>
        <dbReference type="Proteomes" id="UP000050301"/>
    </source>
</evidence>
<protein>
    <recommendedName>
        <fullName evidence="5">DNA/RNA-binding protein Alba</fullName>
    </recommendedName>
</protein>
<feature type="domain" description="DNA/RNA-binding protein Alba-like" evidence="6">
    <location>
        <begin position="5"/>
        <end position="68"/>
    </location>
</feature>
<dbReference type="GO" id="GO:0003690">
    <property type="term" value="F:double-stranded DNA binding"/>
    <property type="evidence" value="ECO:0007669"/>
    <property type="project" value="UniProtKB-UniRule"/>
</dbReference>
<accession>A0A0N8VKG6</accession>